<protein>
    <submittedName>
        <fullName evidence="4">NAD(P)-dependent oxidoreductase</fullName>
    </submittedName>
</protein>
<accession>A0ABW4E4K3</accession>
<dbReference type="SUPFAM" id="SSF51735">
    <property type="entry name" value="NAD(P)-binding Rossmann-fold domains"/>
    <property type="match status" value="1"/>
</dbReference>
<dbReference type="SUPFAM" id="SSF52283">
    <property type="entry name" value="Formate/glycerate dehydrogenase catalytic domain-like"/>
    <property type="match status" value="1"/>
</dbReference>
<dbReference type="InterPro" id="IPR006140">
    <property type="entry name" value="D-isomer_DH_NAD-bd"/>
</dbReference>
<proteinExistence type="predicted"/>
<dbReference type="PANTHER" id="PTHR43333:SF1">
    <property type="entry name" value="D-ISOMER SPECIFIC 2-HYDROXYACID DEHYDROGENASE NAD-BINDING DOMAIN-CONTAINING PROTEIN"/>
    <property type="match status" value="1"/>
</dbReference>
<keyword evidence="5" id="KW-1185">Reference proteome</keyword>
<evidence type="ECO:0000259" key="3">
    <source>
        <dbReference type="Pfam" id="PF02826"/>
    </source>
</evidence>
<keyword evidence="1" id="KW-0560">Oxidoreductase</keyword>
<reference evidence="5" key="1">
    <citation type="journal article" date="2019" name="Int. J. Syst. Evol. Microbiol.">
        <title>The Global Catalogue of Microorganisms (GCM) 10K type strain sequencing project: providing services to taxonomists for standard genome sequencing and annotation.</title>
        <authorList>
            <consortium name="The Broad Institute Genomics Platform"/>
            <consortium name="The Broad Institute Genome Sequencing Center for Infectious Disease"/>
            <person name="Wu L."/>
            <person name="Ma J."/>
        </authorList>
    </citation>
    <scope>NUCLEOTIDE SEQUENCE [LARGE SCALE GENOMIC DNA]</scope>
    <source>
        <strain evidence="5">CCM 8903</strain>
    </source>
</reference>
<organism evidence="4 5">
    <name type="scientific">Lacticaseibacillus baoqingensis</name>
    <dbReference type="NCBI Taxonomy" id="2486013"/>
    <lineage>
        <taxon>Bacteria</taxon>
        <taxon>Bacillati</taxon>
        <taxon>Bacillota</taxon>
        <taxon>Bacilli</taxon>
        <taxon>Lactobacillales</taxon>
        <taxon>Lactobacillaceae</taxon>
        <taxon>Lacticaseibacillus</taxon>
    </lineage>
</organism>
<dbReference type="RefSeq" id="WP_125752165.1">
    <property type="nucleotide sequence ID" value="NZ_JBHTON010000006.1"/>
</dbReference>
<keyword evidence="2" id="KW-0520">NAD</keyword>
<dbReference type="EMBL" id="JBHTON010000006">
    <property type="protein sequence ID" value="MFD1484218.1"/>
    <property type="molecule type" value="Genomic_DNA"/>
</dbReference>
<dbReference type="InterPro" id="IPR036291">
    <property type="entry name" value="NAD(P)-bd_dom_sf"/>
</dbReference>
<gene>
    <name evidence="4" type="ORF">ACFQ5J_03110</name>
</gene>
<feature type="domain" description="D-isomer specific 2-hydroxyacid dehydrogenase NAD-binding" evidence="3">
    <location>
        <begin position="108"/>
        <end position="281"/>
    </location>
</feature>
<comment type="caution">
    <text evidence="4">The sequence shown here is derived from an EMBL/GenBank/DDBJ whole genome shotgun (WGS) entry which is preliminary data.</text>
</comment>
<evidence type="ECO:0000256" key="1">
    <source>
        <dbReference type="ARBA" id="ARBA00023002"/>
    </source>
</evidence>
<dbReference type="Pfam" id="PF02826">
    <property type="entry name" value="2-Hacid_dh_C"/>
    <property type="match status" value="1"/>
</dbReference>
<dbReference type="PANTHER" id="PTHR43333">
    <property type="entry name" value="2-HACID_DH_C DOMAIN-CONTAINING PROTEIN"/>
    <property type="match status" value="1"/>
</dbReference>
<name>A0ABW4E4K3_9LACO</name>
<evidence type="ECO:0000313" key="4">
    <source>
        <dbReference type="EMBL" id="MFD1484218.1"/>
    </source>
</evidence>
<dbReference type="Proteomes" id="UP001597252">
    <property type="component" value="Unassembled WGS sequence"/>
</dbReference>
<evidence type="ECO:0000313" key="5">
    <source>
        <dbReference type="Proteomes" id="UP001597252"/>
    </source>
</evidence>
<evidence type="ECO:0000256" key="2">
    <source>
        <dbReference type="ARBA" id="ARBA00023027"/>
    </source>
</evidence>
<dbReference type="Gene3D" id="3.40.50.720">
    <property type="entry name" value="NAD(P)-binding Rossmann-like Domain"/>
    <property type="match status" value="2"/>
</dbReference>
<sequence>MAKAIVITRALKPEHVAQLQAIAPDYDFFTQWEHPVPQERLGDVEVILGGDGELTNAILDTPGNQLGFVQAHSAGVDYLDLPRLAKAKVLVANTSGIHTQPLTEYVIGAILQRTRAFAEAAANQRQHRWVHEVDYAGVAGRKMVIAGAGRIGTQIAKMATTLGIDVTGVSRSGRHLPYFDRLVKDEAAGPAFAAADFVVDLLPLTPQTHHFFDAKMLASLKPGVMFLNVGRGGTVDTAALIAAIKAGQIGHAVLDVFETEPLPADSPLWTLPNTVITPHIAGQVPHFKTVVTAIYAENLTAYLQKHQLVSHQLDLARGY</sequence>